<evidence type="ECO:0000313" key="2">
    <source>
        <dbReference type="Proteomes" id="UP001202961"/>
    </source>
</evidence>
<organism evidence="1 2">
    <name type="scientific">Aporhodopirellula aestuarii</name>
    <dbReference type="NCBI Taxonomy" id="2950107"/>
    <lineage>
        <taxon>Bacteria</taxon>
        <taxon>Pseudomonadati</taxon>
        <taxon>Planctomycetota</taxon>
        <taxon>Planctomycetia</taxon>
        <taxon>Pirellulales</taxon>
        <taxon>Pirellulaceae</taxon>
        <taxon>Aporhodopirellula</taxon>
    </lineage>
</organism>
<dbReference type="EMBL" id="JAMQBK010000036">
    <property type="protein sequence ID" value="MCM2371696.1"/>
    <property type="molecule type" value="Genomic_DNA"/>
</dbReference>
<comment type="caution">
    <text evidence="1">The sequence shown here is derived from an EMBL/GenBank/DDBJ whole genome shotgun (WGS) entry which is preliminary data.</text>
</comment>
<evidence type="ECO:0000313" key="1">
    <source>
        <dbReference type="EMBL" id="MCM2371696.1"/>
    </source>
</evidence>
<dbReference type="Gene3D" id="1.10.4200.10">
    <property type="entry name" value="Triphosphoribosyl-dephospho-CoA protein"/>
    <property type="match status" value="1"/>
</dbReference>
<accession>A0ABT0U5T0</accession>
<name>A0ABT0U5T0_9BACT</name>
<keyword evidence="2" id="KW-1185">Reference proteome</keyword>
<dbReference type="InterPro" id="IPR002736">
    <property type="entry name" value="CitG"/>
</dbReference>
<proteinExistence type="predicted"/>
<gene>
    <name evidence="1" type="ORF">NB063_13875</name>
</gene>
<dbReference type="Proteomes" id="UP001202961">
    <property type="component" value="Unassembled WGS sequence"/>
</dbReference>
<dbReference type="PANTHER" id="PTHR42280">
    <property type="entry name" value="CITG FAMILY PROTEIN"/>
    <property type="match status" value="1"/>
</dbReference>
<reference evidence="1 2" key="1">
    <citation type="journal article" date="2022" name="Syst. Appl. Microbiol.">
        <title>Rhodopirellula aestuarii sp. nov., a novel member of the genus Rhodopirellula isolated from brackish sediments collected in the Tagus River estuary, Portugal.</title>
        <authorList>
            <person name="Vitorino I.R."/>
            <person name="Klimek D."/>
            <person name="Calusinska M."/>
            <person name="Lobo-da-Cunha A."/>
            <person name="Vasconcelos V."/>
            <person name="Lage O.M."/>
        </authorList>
    </citation>
    <scope>NUCLEOTIDE SEQUENCE [LARGE SCALE GENOMIC DNA]</scope>
    <source>
        <strain evidence="1 2">ICT_H3.1</strain>
    </source>
</reference>
<dbReference type="RefSeq" id="WP_250929329.1">
    <property type="nucleotide sequence ID" value="NZ_JAMQBK010000036.1"/>
</dbReference>
<sequence>MNDSLPTSDGDASWSLMASLIRRRADAIRTACILEATAPKVGNVHPAARFHDLAYRDFVIAADVVAETLGDLNHVDPIGSAIATAVQSSVAATGTNVNLGIILLLAPLLASEPGWEHEKPSTIEQRWSLWQSRIESLLGELDTHQGGLIAGAIAGAGAGGMREESLGEAHPLDVTRDISSSYDIIAAMELAAPRDRIARQYADGFRDLLEIVVPTLRDSVAKTHDLLSGIVHAHITVIAAEGDSLIARKCGLGESKRVAGLASDCLAAIDNRVHGFAACVAALDAELRTDDNRLNPGTSADLIAAAIYVILRTM</sequence>
<dbReference type="Pfam" id="PF01874">
    <property type="entry name" value="CitG"/>
    <property type="match status" value="1"/>
</dbReference>
<dbReference type="PANTHER" id="PTHR42280:SF1">
    <property type="entry name" value="CITG FAMILY PROTEIN"/>
    <property type="match status" value="1"/>
</dbReference>
<protein>
    <submittedName>
        <fullName evidence="1">Triphosphoribosyl-dephospho-CoA synthase</fullName>
    </submittedName>
</protein>